<dbReference type="EMBL" id="RBAH01000017">
    <property type="protein sequence ID" value="RKN79092.1"/>
    <property type="molecule type" value="Genomic_DNA"/>
</dbReference>
<dbReference type="Proteomes" id="UP000282311">
    <property type="component" value="Unassembled WGS sequence"/>
</dbReference>
<comment type="caution">
    <text evidence="1">The sequence shown here is derived from an EMBL/GenBank/DDBJ whole genome shotgun (WGS) entry which is preliminary data.</text>
</comment>
<dbReference type="InterPro" id="IPR046239">
    <property type="entry name" value="DUF6272"/>
</dbReference>
<organism evidence="1 2">
    <name type="scientific">Paenibacillus ginsengarvi</name>
    <dbReference type="NCBI Taxonomy" id="400777"/>
    <lineage>
        <taxon>Bacteria</taxon>
        <taxon>Bacillati</taxon>
        <taxon>Bacillota</taxon>
        <taxon>Bacilli</taxon>
        <taxon>Bacillales</taxon>
        <taxon>Paenibacillaceae</taxon>
        <taxon>Paenibacillus</taxon>
    </lineage>
</organism>
<reference evidence="1 2" key="1">
    <citation type="journal article" date="2007" name="Int. J. Syst. Evol. Microbiol.">
        <title>Paenibacillus ginsengarvi sp. nov., isolated from soil from ginseng cultivation.</title>
        <authorList>
            <person name="Yoon M.H."/>
            <person name="Ten L.N."/>
            <person name="Im W.T."/>
        </authorList>
    </citation>
    <scope>NUCLEOTIDE SEQUENCE [LARGE SCALE GENOMIC DNA]</scope>
    <source>
        <strain evidence="1 2">KCTC 13059</strain>
    </source>
</reference>
<dbReference type="AlphaFoldDB" id="A0A3B0C126"/>
<evidence type="ECO:0000313" key="2">
    <source>
        <dbReference type="Proteomes" id="UP000282311"/>
    </source>
</evidence>
<evidence type="ECO:0000313" key="1">
    <source>
        <dbReference type="EMBL" id="RKN79092.1"/>
    </source>
</evidence>
<protein>
    <submittedName>
        <fullName evidence="1">Uncharacterized protein</fullName>
    </submittedName>
</protein>
<sequence>MMRDNGILISFAGRLSQNLIEEYGAAVKSYLETEERPQNEVYHIFSIFIEQTQNIKNYCSTKENSRFCDTIAHSSIVTIGKTDSGHFICSGNVVEQADLEALTVQIDALIAMDKPALKQLYKEKLRGSNSTDSAGLGLIDIARKTREPLAYSISELDANLSFFTLRAIV</sequence>
<proteinExistence type="predicted"/>
<keyword evidence="2" id="KW-1185">Reference proteome</keyword>
<dbReference type="OrthoDB" id="5365713at2"/>
<name>A0A3B0C126_9BACL</name>
<accession>A0A3B0C126</accession>
<gene>
    <name evidence="1" type="ORF">D7M11_22135</name>
</gene>
<dbReference type="NCBIfam" id="NF038262">
    <property type="entry name" value="SiaB_fam_kinase"/>
    <property type="match status" value="1"/>
</dbReference>
<dbReference type="Pfam" id="PF19788">
    <property type="entry name" value="DUF6272"/>
    <property type="match status" value="1"/>
</dbReference>